<dbReference type="PANTHER" id="PTHR11937">
    <property type="entry name" value="ACTIN"/>
    <property type="match status" value="1"/>
</dbReference>
<sequence>MPLYKEDNYLVISPGSKVSLFSCGLRDSLSPPQFRIPSVVYQSHSTQAYLSTPSNDDGDDGNGNGNDDLKPIYPIQDSKIVDLDAFNALLRIILSSIIKSNPILTINHIPMLIIVPSLTWSKRQVEYITKFVFEKLEITAFNILDLSLASVFSIGGGTVNSTVVYVEDSSIQVVPVIGYQSIKFAGSYIKGAGAHIINEEIKEKVNDLSDSQIEDLKYSGIFEFLPDGKQDAQADAAADNADGEFDVAKIVAESNGADESEQTKIKNNRKYDKNFFIDSQTKEKITIGKERFFTSSRLIDVIAKGIYDTLLNIDDLDKRQDCYDNIILVGPVFQIRGLKNQVIAKLESEYLVREPPSDKNGNTESKVNSAIARYQQTDDVDDGAHLSTLSQVPNSIGLAKLPEYFPEWKIPKAFGGSWQDLYFLGGEIYAKQIFSGGSHHNKELFVGSDMYEERGPQSIWDVSI</sequence>
<organism evidence="2 3">
    <name type="scientific">Lodderomyces beijingensis</name>
    <dbReference type="NCBI Taxonomy" id="1775926"/>
    <lineage>
        <taxon>Eukaryota</taxon>
        <taxon>Fungi</taxon>
        <taxon>Dikarya</taxon>
        <taxon>Ascomycota</taxon>
        <taxon>Saccharomycotina</taxon>
        <taxon>Pichiomycetes</taxon>
        <taxon>Debaryomycetaceae</taxon>
        <taxon>Candida/Lodderomyces clade</taxon>
        <taxon>Lodderomyces</taxon>
    </lineage>
</organism>
<dbReference type="SMART" id="SM00268">
    <property type="entry name" value="ACTIN"/>
    <property type="match status" value="1"/>
</dbReference>
<dbReference type="Pfam" id="PF00022">
    <property type="entry name" value="Actin"/>
    <property type="match status" value="1"/>
</dbReference>
<gene>
    <name evidence="2" type="ORF">LODBEIA_P22730</name>
</gene>
<dbReference type="Gene3D" id="3.90.640.60">
    <property type="match status" value="1"/>
</dbReference>
<dbReference type="Proteomes" id="UP001497383">
    <property type="component" value="Chromosome 3"/>
</dbReference>
<dbReference type="GeneID" id="92207469"/>
<dbReference type="EMBL" id="OZ022407">
    <property type="protein sequence ID" value="CAK9437895.1"/>
    <property type="molecule type" value="Genomic_DNA"/>
</dbReference>
<evidence type="ECO:0000313" key="3">
    <source>
        <dbReference type="Proteomes" id="UP001497383"/>
    </source>
</evidence>
<comment type="similarity">
    <text evidence="1">Belongs to the actin family.</text>
</comment>
<dbReference type="InterPro" id="IPR043129">
    <property type="entry name" value="ATPase_NBD"/>
</dbReference>
<evidence type="ECO:0000256" key="1">
    <source>
        <dbReference type="RuleBase" id="RU000487"/>
    </source>
</evidence>
<dbReference type="RefSeq" id="XP_066829211.1">
    <property type="nucleotide sequence ID" value="XM_066972254.1"/>
</dbReference>
<dbReference type="Gene3D" id="3.30.420.40">
    <property type="match status" value="2"/>
</dbReference>
<dbReference type="InterPro" id="IPR004000">
    <property type="entry name" value="Actin"/>
</dbReference>
<name>A0ABP0ZIT8_9ASCO</name>
<evidence type="ECO:0008006" key="4">
    <source>
        <dbReference type="Google" id="ProtNLM"/>
    </source>
</evidence>
<protein>
    <recommendedName>
        <fullName evidence="4">Actin-like protein ARP9</fullName>
    </recommendedName>
</protein>
<evidence type="ECO:0000313" key="2">
    <source>
        <dbReference type="EMBL" id="CAK9437895.1"/>
    </source>
</evidence>
<dbReference type="SUPFAM" id="SSF53067">
    <property type="entry name" value="Actin-like ATPase domain"/>
    <property type="match status" value="2"/>
</dbReference>
<proteinExistence type="inferred from homology"/>
<accession>A0ABP0ZIT8</accession>
<reference evidence="2 3" key="1">
    <citation type="submission" date="2024-03" db="EMBL/GenBank/DDBJ databases">
        <authorList>
            <person name="Brejova B."/>
        </authorList>
    </citation>
    <scope>NUCLEOTIDE SEQUENCE [LARGE SCALE GENOMIC DNA]</scope>
    <source>
        <strain evidence="2 3">CBS 14171</strain>
    </source>
</reference>
<keyword evidence="3" id="KW-1185">Reference proteome</keyword>